<dbReference type="InterPro" id="IPR036570">
    <property type="entry name" value="HORMA_dom_sf"/>
</dbReference>
<dbReference type="InterPro" id="IPR045091">
    <property type="entry name" value="Mad2-like"/>
</dbReference>
<proteinExistence type="predicted"/>
<evidence type="ECO:0000313" key="9">
    <source>
        <dbReference type="Proteomes" id="UP001474421"/>
    </source>
</evidence>
<dbReference type="GO" id="GO:0016035">
    <property type="term" value="C:zeta DNA polymerase complex"/>
    <property type="evidence" value="ECO:0007669"/>
    <property type="project" value="TreeGrafter"/>
</dbReference>
<feature type="region of interest" description="Disordered" evidence="6">
    <location>
        <begin position="196"/>
        <end position="652"/>
    </location>
</feature>
<evidence type="ECO:0000256" key="5">
    <source>
        <dbReference type="ARBA" id="ARBA00044264"/>
    </source>
</evidence>
<comment type="caution">
    <text evidence="8">The sequence shown here is derived from an EMBL/GenBank/DDBJ whole genome shotgun (WGS) entry which is preliminary data.</text>
</comment>
<evidence type="ECO:0000256" key="4">
    <source>
        <dbReference type="ARBA" id="ARBA00044131"/>
    </source>
</evidence>
<dbReference type="SUPFAM" id="SSF56019">
    <property type="entry name" value="The spindle assembly checkpoint protein mad2"/>
    <property type="match status" value="1"/>
</dbReference>
<dbReference type="Gene3D" id="3.30.900.10">
    <property type="entry name" value="HORMA domain"/>
    <property type="match status" value="1"/>
</dbReference>
<reference evidence="8 9" key="1">
    <citation type="journal article" date="2024" name="Proc. Natl. Acad. Sci. U.S.A.">
        <title>The genetic regulatory architecture and epigenomic basis for age-related changes in rattlesnake venom.</title>
        <authorList>
            <person name="Hogan M.P."/>
            <person name="Holding M.L."/>
            <person name="Nystrom G.S."/>
            <person name="Colston T.J."/>
            <person name="Bartlett D.A."/>
            <person name="Mason A.J."/>
            <person name="Ellsworth S.A."/>
            <person name="Rautsaw R.M."/>
            <person name="Lawrence K.C."/>
            <person name="Strickland J.L."/>
            <person name="He B."/>
            <person name="Fraser P."/>
            <person name="Margres M.J."/>
            <person name="Gilbert D.M."/>
            <person name="Gibbs H.L."/>
            <person name="Parkinson C.L."/>
            <person name="Rokyta D.R."/>
        </authorList>
    </citation>
    <scope>NUCLEOTIDE SEQUENCE [LARGE SCALE GENOMIC DNA]</scope>
    <source>
        <strain evidence="8">DRR0105</strain>
    </source>
</reference>
<gene>
    <name evidence="8" type="ORF">NXF25_017469</name>
</gene>
<dbReference type="PANTHER" id="PTHR11842:SF10">
    <property type="entry name" value="MITOTIC SPINDLE ASSEMBLY CHECKPOINT PROTEIN MAD2B"/>
    <property type="match status" value="1"/>
</dbReference>
<dbReference type="AlphaFoldDB" id="A0AAW1AQ68"/>
<dbReference type="PROSITE" id="PS50815">
    <property type="entry name" value="HORMA"/>
    <property type="match status" value="1"/>
</dbReference>
<evidence type="ECO:0000256" key="2">
    <source>
        <dbReference type="ARBA" id="ARBA00022763"/>
    </source>
</evidence>
<evidence type="ECO:0000259" key="7">
    <source>
        <dbReference type="PROSITE" id="PS50815"/>
    </source>
</evidence>
<feature type="compositionally biased region" description="Basic and acidic residues" evidence="6">
    <location>
        <begin position="601"/>
        <end position="610"/>
    </location>
</feature>
<evidence type="ECO:0000313" key="8">
    <source>
        <dbReference type="EMBL" id="KAK9391882.1"/>
    </source>
</evidence>
<keyword evidence="3" id="KW-0539">Nucleus</keyword>
<dbReference type="EMBL" id="JAOTOJ010000017">
    <property type="protein sequence ID" value="KAK9391882.1"/>
    <property type="molecule type" value="Genomic_DNA"/>
</dbReference>
<sequence length="880" mass="95409">MEDWAKRLEKTCKSRSRCHIFQPGRGLQNLPPFPGYPDNVLLLEAKSGVVAATPNWAPRNAQIPRSSFAQRLEGRQADEAGIRPLRSPWQHPHIQRRLPPSQSFARAPASLEFPPRDIVSGKLVCVPSHKTERGSSKQPPPHLAPFQLCLVSPASILKPFPVKPRKGSVGAAPAAGWSLSSCTPLPTPVACIPWPISPSQGKEGQPPSRPLWLAFPRPSAPARGRKGSPPPDPCGLHSLAHQPQPGEGRAAPLPTSVACIPAPISPSPGKERQPPSRPLWLAFPGPSAPARGRKGSPPPDPCGLHSRAHQPQPGEGRAAPLPTPVACIPWPIIPSPEKEGQPPSRPLWLAFPRPSVPARRRKGSPPPDPCGLHSRVHHPQPGEGRAAPLPTSVACIPAPISPSRGRKGSPDSRPLWLAFPGPSAPDRGRKGSPRPNPWLEFPGSSSPARGRKGSPPPDLCGLHSRVHHPQPGEGRAAPLPTPVACIPAPIIPSPRKEGQPPFPTPVACIAGPISPTQGKEGQPPSRPLWLAFPRPSSPAHGRKGSPPPDPCGLHSRAHQPQPGEGRGLRGARALRPRAGGRASRAGRVQQPLRLPPPSDRSSLRRREGKAGARLGAPKQARDGGRPVGPGQPREPRGFASPRPSRGKGCSPPRLLLTRLRLSLGKPSGRMTTLTRQDLNFGQVVADVLSEFLEVAIHLILYVREVYPTGIFQKRKKYNVPVQMSCHPELNQYIQDTLHCVKPLLEKNDVEKVVVVILDKEHHPVERFVFEIMQPPLLAISSDSLLNHVEQLLRAFILKISVCDAVLNNNPPGCTFTILVHTREAATRNMEKIQVIKDFPWILADEQDVHMHDPRLIPLKTMTSDLLKMQLYVEERAQKST</sequence>
<dbReference type="Proteomes" id="UP001474421">
    <property type="component" value="Unassembled WGS sequence"/>
</dbReference>
<feature type="domain" description="HORMA" evidence="7">
    <location>
        <begin position="682"/>
        <end position="872"/>
    </location>
</feature>
<dbReference type="InterPro" id="IPR003511">
    <property type="entry name" value="HORMA_dom"/>
</dbReference>
<evidence type="ECO:0000256" key="1">
    <source>
        <dbReference type="ARBA" id="ARBA00004123"/>
    </source>
</evidence>
<dbReference type="GO" id="GO:0006974">
    <property type="term" value="P:DNA damage response"/>
    <property type="evidence" value="ECO:0007669"/>
    <property type="project" value="UniProtKB-KW"/>
</dbReference>
<dbReference type="GO" id="GO:0005634">
    <property type="term" value="C:nucleus"/>
    <property type="evidence" value="ECO:0007669"/>
    <property type="project" value="UniProtKB-SubCell"/>
</dbReference>
<accession>A0AAW1AQ68</accession>
<dbReference type="FunFam" id="3.30.900.10:FF:000003">
    <property type="entry name" value="Mitotic spindle assembly checkpoint protein MAD2B"/>
    <property type="match status" value="1"/>
</dbReference>
<keyword evidence="9" id="KW-1185">Reference proteome</keyword>
<keyword evidence="2" id="KW-0227">DNA damage</keyword>
<organism evidence="8 9">
    <name type="scientific">Crotalus adamanteus</name>
    <name type="common">Eastern diamondback rattlesnake</name>
    <dbReference type="NCBI Taxonomy" id="8729"/>
    <lineage>
        <taxon>Eukaryota</taxon>
        <taxon>Metazoa</taxon>
        <taxon>Chordata</taxon>
        <taxon>Craniata</taxon>
        <taxon>Vertebrata</taxon>
        <taxon>Euteleostomi</taxon>
        <taxon>Lepidosauria</taxon>
        <taxon>Squamata</taxon>
        <taxon>Bifurcata</taxon>
        <taxon>Unidentata</taxon>
        <taxon>Episquamata</taxon>
        <taxon>Toxicofera</taxon>
        <taxon>Serpentes</taxon>
        <taxon>Colubroidea</taxon>
        <taxon>Viperidae</taxon>
        <taxon>Crotalinae</taxon>
        <taxon>Crotalus</taxon>
    </lineage>
</organism>
<dbReference type="Pfam" id="PF02301">
    <property type="entry name" value="HORMA"/>
    <property type="match status" value="1"/>
</dbReference>
<protein>
    <recommendedName>
        <fullName evidence="4">Mitotic spindle assembly checkpoint protein MAD2B</fullName>
    </recommendedName>
    <alternativeName>
        <fullName evidence="5">Mitotic arrest deficient 2-like protein 2</fullName>
    </alternativeName>
</protein>
<evidence type="ECO:0000256" key="6">
    <source>
        <dbReference type="SAM" id="MobiDB-lite"/>
    </source>
</evidence>
<name>A0AAW1AQ68_CROAD</name>
<comment type="subcellular location">
    <subcellularLocation>
        <location evidence="1">Nucleus</location>
    </subcellularLocation>
</comment>
<evidence type="ECO:0000256" key="3">
    <source>
        <dbReference type="ARBA" id="ARBA00023242"/>
    </source>
</evidence>
<feature type="compositionally biased region" description="Low complexity" evidence="6">
    <location>
        <begin position="570"/>
        <end position="587"/>
    </location>
</feature>
<dbReference type="PANTHER" id="PTHR11842">
    <property type="entry name" value="MITOTIC SPINDLE ASSEMBLY CHECKPOINT PROTEIN MAD2"/>
    <property type="match status" value="1"/>
</dbReference>